<name>Q9P9B9_9ARCH</name>
<dbReference type="AlphaFoldDB" id="Q9P9B9"/>
<accession>Q9P9B9</accession>
<proteinExistence type="predicted"/>
<reference evidence="1" key="1">
    <citation type="journal article" date="2000" name="Environ. Microbiol.">
        <title>Construction and analysis of bacterial artificial chromosome libraries from a marine microbial assemblage.</title>
        <authorList>
            <person name="Beja O."/>
            <person name="Suzuki M.T."/>
            <person name="Koonin E.V."/>
            <person name="Aravind L."/>
            <person name="Hadd A."/>
            <person name="Nguyen L.P."/>
            <person name="Villacorta R."/>
            <person name="Amjadi M."/>
            <person name="Garrigues C."/>
            <person name="Jovanovich S.B."/>
            <person name="Feldman R.A."/>
            <person name="Delong E.F."/>
        </authorList>
    </citation>
    <scope>NUCLEOTIDE SEQUENCE</scope>
</reference>
<protein>
    <submittedName>
        <fullName evidence="1">Uncharacterized protein</fullName>
    </submittedName>
</protein>
<evidence type="ECO:0000313" key="1">
    <source>
        <dbReference type="EMBL" id="AAF97199.1"/>
    </source>
</evidence>
<sequence length="300" mass="33602">MHDLLQTSFLSPLKEDIVKASQFISNGPLVLAASADLEGLLALGFLEAALLDAGISYSRRFLQPMKHVPRDEQNIVPKYNGTKIVFIDSFGKTDDTNSENVLIVKPKEVEVQFPHSEQKKRGTVDVVIQSSALASMISPTGTKTTSFRPYVGAGQWLMEGLDTTIDPIHTLVRDFLRDEGTIKVVPLPEISQPNVDMIPGLSERRLKKLRTLWTDMNANQRSQALSEFCLPSLATEGISTARFEELVWKRMVLPNQEKDLASILHLLQSEWPETKDEALLFASRLLDSWLRTGHLFESTD</sequence>
<dbReference type="EMBL" id="AF268611">
    <property type="protein sequence ID" value="AAF97199.1"/>
    <property type="molecule type" value="Genomic_DNA"/>
</dbReference>
<organism evidence="1">
    <name type="scientific">uncultured marine group II euryarchaeote 37F11</name>
    <dbReference type="NCBI Taxonomy" id="133822"/>
    <lineage>
        <taxon>Archaea</taxon>
        <taxon>Methanobacteriati</taxon>
        <taxon>Thermoplasmatota</taxon>
        <taxon>Candidatus Poseidoniia</taxon>
        <taxon>Candidatus Poseidoniales</taxon>
        <taxon>environmental samples</taxon>
    </lineage>
</organism>